<accession>G7DSP8</accession>
<dbReference type="EMBL" id="BABT02000008">
    <property type="protein sequence ID" value="GAA93645.1"/>
    <property type="molecule type" value="Genomic_DNA"/>
</dbReference>
<reference evidence="3 4" key="2">
    <citation type="journal article" date="2012" name="Open Biol.">
        <title>Characteristics of nucleosomes and linker DNA regions on the genome of the basidiomycete Mixia osmundae revealed by mono- and dinucleosome mapping.</title>
        <authorList>
            <person name="Nishida H."/>
            <person name="Kondo S."/>
            <person name="Matsumoto T."/>
            <person name="Suzuki Y."/>
            <person name="Yoshikawa H."/>
            <person name="Taylor T.D."/>
            <person name="Sugiyama J."/>
        </authorList>
    </citation>
    <scope>NUCLEOTIDE SEQUENCE [LARGE SCALE GENOMIC DNA]</scope>
    <source>
        <strain evidence="4">CBS 9802 / IAM 14324 / JCM 22182 / KY 12970</strain>
    </source>
</reference>
<comment type="caution">
    <text evidence="3">The sequence shown here is derived from an EMBL/GenBank/DDBJ whole genome shotgun (WGS) entry which is preliminary data.</text>
</comment>
<dbReference type="RefSeq" id="XP_014570490.1">
    <property type="nucleotide sequence ID" value="XM_014715004.1"/>
</dbReference>
<dbReference type="InParanoid" id="G7DSP8"/>
<organism evidence="3 4">
    <name type="scientific">Mixia osmundae (strain CBS 9802 / IAM 14324 / JCM 22182 / KY 12970)</name>
    <dbReference type="NCBI Taxonomy" id="764103"/>
    <lineage>
        <taxon>Eukaryota</taxon>
        <taxon>Fungi</taxon>
        <taxon>Dikarya</taxon>
        <taxon>Basidiomycota</taxon>
        <taxon>Pucciniomycotina</taxon>
        <taxon>Mixiomycetes</taxon>
        <taxon>Mixiales</taxon>
        <taxon>Mixiaceae</taxon>
        <taxon>Mixia</taxon>
    </lineage>
</organism>
<keyword evidence="2" id="KW-0812">Transmembrane</keyword>
<dbReference type="AlphaFoldDB" id="G7DSP8"/>
<dbReference type="Proteomes" id="UP000009131">
    <property type="component" value="Unassembled WGS sequence"/>
</dbReference>
<evidence type="ECO:0000256" key="2">
    <source>
        <dbReference type="SAM" id="Phobius"/>
    </source>
</evidence>
<sequence length="445" mass="49083">MDQARWTRLSVIEERDSEQQHMQSLPSTPTTEIEFGVAVTGSEQYHDTEQGRLSKDDVQVNDADVRDRHFDGNSDTSHLSCLGDLDATAYSTFLSSKLGDRNAYDSTLSYYGPTNGSLSSADNSPSGSLASTSSRNSVAMEPGTPRLASPAIFDDQSSFSSSSADQYYGRIRAVEPAYLSPPAERTGLRRPSPDQRGRHVQQGSVAPAGLPSSLPRQQQNYLVTRGQEEYHRNNPTRREGEAPRPAFMLEDERLRRPFDPAAQAAKDSALAMRPDRLEFEPGLQALSGQLSPGHPPRASAHSSPRGSLTAHSREDLVRHETAAQTSEYTFSHRVALSTKIGKSMGKAFKKSERKLLTHTTTQAIEKPQSSLWYDGPESDDDMHDPGEMPPPFGWERRIAEGPGFGKRSYLSWRGLQNWLGLFAIAAWLVTLFLGMPLYLGLTGKL</sequence>
<feature type="compositionally biased region" description="Polar residues" evidence="1">
    <location>
        <begin position="300"/>
        <end position="310"/>
    </location>
</feature>
<gene>
    <name evidence="3" type="primary">Mo00289</name>
    <name evidence="3" type="ORF">E5Q_00289</name>
</gene>
<dbReference type="HOGENOM" id="CLU_615512_0_0_1"/>
<proteinExistence type="predicted"/>
<feature type="compositionally biased region" description="Polar residues" evidence="1">
    <location>
        <begin position="20"/>
        <end position="31"/>
    </location>
</feature>
<keyword evidence="2" id="KW-0472">Membrane</keyword>
<evidence type="ECO:0000313" key="4">
    <source>
        <dbReference type="Proteomes" id="UP000009131"/>
    </source>
</evidence>
<feature type="compositionally biased region" description="Polar residues" evidence="1">
    <location>
        <begin position="117"/>
        <end position="137"/>
    </location>
</feature>
<feature type="region of interest" description="Disordered" evidence="1">
    <location>
        <begin position="178"/>
        <end position="244"/>
    </location>
</feature>
<keyword evidence="2" id="KW-1133">Transmembrane helix</keyword>
<feature type="region of interest" description="Disordered" evidence="1">
    <location>
        <begin position="117"/>
        <end position="159"/>
    </location>
</feature>
<feature type="region of interest" description="Disordered" evidence="1">
    <location>
        <begin position="285"/>
        <end position="315"/>
    </location>
</feature>
<reference evidence="3 4" key="1">
    <citation type="journal article" date="2011" name="J. Gen. Appl. Microbiol.">
        <title>Draft genome sequencing of the enigmatic basidiomycete Mixia osmundae.</title>
        <authorList>
            <person name="Nishida H."/>
            <person name="Nagatsuka Y."/>
            <person name="Sugiyama J."/>
        </authorList>
    </citation>
    <scope>NUCLEOTIDE SEQUENCE [LARGE SCALE GENOMIC DNA]</scope>
    <source>
        <strain evidence="4">CBS 9802 / IAM 14324 / JCM 22182 / KY 12970</strain>
    </source>
</reference>
<feature type="region of interest" description="Disordered" evidence="1">
    <location>
        <begin position="1"/>
        <end position="31"/>
    </location>
</feature>
<evidence type="ECO:0000256" key="1">
    <source>
        <dbReference type="SAM" id="MobiDB-lite"/>
    </source>
</evidence>
<name>G7DSP8_MIXOS</name>
<evidence type="ECO:0000313" key="3">
    <source>
        <dbReference type="EMBL" id="GAA93645.1"/>
    </source>
</evidence>
<feature type="transmembrane region" description="Helical" evidence="2">
    <location>
        <begin position="418"/>
        <end position="441"/>
    </location>
</feature>
<protein>
    <submittedName>
        <fullName evidence="3">Uncharacterized protein</fullName>
    </submittedName>
</protein>
<feature type="compositionally biased region" description="Basic and acidic residues" evidence="1">
    <location>
        <begin position="226"/>
        <end position="242"/>
    </location>
</feature>
<keyword evidence="4" id="KW-1185">Reference proteome</keyword>